<protein>
    <submittedName>
        <fullName evidence="1">Unnamed protein product</fullName>
    </submittedName>
</protein>
<keyword evidence="2" id="KW-1185">Reference proteome</keyword>
<reference evidence="1" key="1">
    <citation type="submission" date="2023-04" db="EMBL/GenBank/DDBJ databases">
        <title>Ambrosiozyma monospora NBRC 10751.</title>
        <authorList>
            <person name="Ichikawa N."/>
            <person name="Sato H."/>
            <person name="Tonouchi N."/>
        </authorList>
    </citation>
    <scope>NUCLEOTIDE SEQUENCE</scope>
    <source>
        <strain evidence="1">NBRC 10751</strain>
    </source>
</reference>
<name>A0ACB5TBG1_AMBMO</name>
<dbReference type="EMBL" id="BSXS01006101">
    <property type="protein sequence ID" value="GME85084.1"/>
    <property type="molecule type" value="Genomic_DNA"/>
</dbReference>
<accession>A0ACB5TBG1</accession>
<organism evidence="1 2">
    <name type="scientific">Ambrosiozyma monospora</name>
    <name type="common">Yeast</name>
    <name type="synonym">Endomycopsis monosporus</name>
    <dbReference type="NCBI Taxonomy" id="43982"/>
    <lineage>
        <taxon>Eukaryota</taxon>
        <taxon>Fungi</taxon>
        <taxon>Dikarya</taxon>
        <taxon>Ascomycota</taxon>
        <taxon>Saccharomycotina</taxon>
        <taxon>Pichiomycetes</taxon>
        <taxon>Pichiales</taxon>
        <taxon>Pichiaceae</taxon>
        <taxon>Ambrosiozyma</taxon>
    </lineage>
</organism>
<proteinExistence type="predicted"/>
<evidence type="ECO:0000313" key="2">
    <source>
        <dbReference type="Proteomes" id="UP001165064"/>
    </source>
</evidence>
<evidence type="ECO:0000313" key="1">
    <source>
        <dbReference type="EMBL" id="GME85084.1"/>
    </source>
</evidence>
<dbReference type="Proteomes" id="UP001165064">
    <property type="component" value="Unassembled WGS sequence"/>
</dbReference>
<comment type="caution">
    <text evidence="1">The sequence shown here is derived from an EMBL/GenBank/DDBJ whole genome shotgun (WGS) entry which is preliminary data.</text>
</comment>
<sequence length="499" mass="56768">MWTFLSLFKDPNDLITTLRTPPAPIQYVIHEETVLNNENPPTDGSSASLIAAGNSIALLTVTDPGNEGVYKFKYVIQEGRDDPFLRMQADIRRAQADIDKRSSKAYCFKMINCNTFYSKPSIPKYPFVERKDRRFNLIDMAIRTSFTKPAAPAKGSFDDTFVNCVEFFRYPAGTRPKFIAGTNNGLYVGEPDDPYSWRLGIKLPDITKMATIDGTVLVLLSDERLQFIPIEAIGRWYTGELPYKKMPESWFKPIGKGKARGFEVGHQTDKDGEDPVDYLFFWKDKTIKFVNMSGVAGKYLKPEKLNIVKMRATFTVRGISLLYPDRFVIMHMNESNPIFYMSDLRTQNNLELPYTDEDKELKSKLRENSPISAFRLSLGTGPGYEVILVYSRYCVFVSWSAEKKCFKRSRNEVIRFSFDVTGAAFDPAEHALTLTGNQNVEVWNVPLDKNVRCAMVSYAIGNDVRLVNKFPGKIIVAMNRTGEADIPGNQLILHLRQMK</sequence>
<gene>
    <name evidence="1" type="ORF">Amon02_000735600</name>
</gene>